<organism evidence="2 3">
    <name type="scientific">Paspalum vaginatum</name>
    <name type="common">seashore paspalum</name>
    <dbReference type="NCBI Taxonomy" id="158149"/>
    <lineage>
        <taxon>Eukaryota</taxon>
        <taxon>Viridiplantae</taxon>
        <taxon>Streptophyta</taxon>
        <taxon>Embryophyta</taxon>
        <taxon>Tracheophyta</taxon>
        <taxon>Spermatophyta</taxon>
        <taxon>Magnoliopsida</taxon>
        <taxon>Liliopsida</taxon>
        <taxon>Poales</taxon>
        <taxon>Poaceae</taxon>
        <taxon>PACMAD clade</taxon>
        <taxon>Panicoideae</taxon>
        <taxon>Andropogonodae</taxon>
        <taxon>Paspaleae</taxon>
        <taxon>Paspalinae</taxon>
        <taxon>Paspalum</taxon>
    </lineage>
</organism>
<protein>
    <submittedName>
        <fullName evidence="2">Uncharacterized protein</fullName>
    </submittedName>
</protein>
<name>A0A9W8CCV1_9POAL</name>
<dbReference type="Proteomes" id="UP001164776">
    <property type="component" value="Unassembled WGS sequence"/>
</dbReference>
<comment type="caution">
    <text evidence="2">The sequence shown here is derived from an EMBL/GenBank/DDBJ whole genome shotgun (WGS) entry which is preliminary data.</text>
</comment>
<proteinExistence type="predicted"/>
<keyword evidence="3" id="KW-1185">Reference proteome</keyword>
<accession>A0A9W8CCV1</accession>
<dbReference type="AlphaFoldDB" id="A0A9W8CCV1"/>
<dbReference type="EMBL" id="MU630010">
    <property type="protein sequence ID" value="KAJ1254544.1"/>
    <property type="molecule type" value="Genomic_DNA"/>
</dbReference>
<gene>
    <name evidence="2" type="ORF">BS78_K036300</name>
</gene>
<feature type="signal peptide" evidence="1">
    <location>
        <begin position="1"/>
        <end position="18"/>
    </location>
</feature>
<keyword evidence="1" id="KW-0732">Signal</keyword>
<evidence type="ECO:0000313" key="3">
    <source>
        <dbReference type="Proteomes" id="UP001164776"/>
    </source>
</evidence>
<reference evidence="2 3" key="1">
    <citation type="submission" date="2022-10" db="EMBL/GenBank/DDBJ databases">
        <title>WGS assembly of Paspalum vaginatum 540-79.</title>
        <authorList>
            <person name="Sun G."/>
            <person name="Wase N."/>
            <person name="Shu S."/>
            <person name="Jenkins J."/>
            <person name="Zhou B."/>
            <person name="Torres-Rodriguez J."/>
            <person name="Chen C."/>
            <person name="Sandor L."/>
            <person name="Plott C."/>
            <person name="Yoshinga Y."/>
            <person name="Daum C."/>
            <person name="Qi P."/>
            <person name="Barry K."/>
            <person name="Lipzen A."/>
            <person name="Berry L."/>
            <person name="Pedersen C."/>
            <person name="Gottilla T."/>
            <person name="Foltz A."/>
            <person name="Yu H."/>
            <person name="O'Malley R."/>
            <person name="Zhang C."/>
            <person name="Devos K."/>
            <person name="Sigmon B."/>
            <person name="Yu B."/>
            <person name="Obata T."/>
            <person name="Schmutz J."/>
            <person name="Schnable J."/>
        </authorList>
    </citation>
    <scope>NUCLEOTIDE SEQUENCE [LARGE SCALE GENOMIC DNA]</scope>
    <source>
        <strain evidence="3">cv. 540-79</strain>
    </source>
</reference>
<feature type="chain" id="PRO_5040720777" evidence="1">
    <location>
        <begin position="19"/>
        <end position="209"/>
    </location>
</feature>
<evidence type="ECO:0000256" key="1">
    <source>
        <dbReference type="SAM" id="SignalP"/>
    </source>
</evidence>
<sequence>MAMTVGLVVFLTSVAMHGNITWLLNETRYRGSGFFPFPKLVRICCILMSPAATGVTPCRGTPRIGSPPPTAPAAIYAGDFCDLCQRLPLLLLWQLQAARGFCGSRWRAAAAAAIYVGDCCCSCFLLRQLQAARGFCGSRRRAAAAALGRHVAAAAAACSFRPPGTAAAPGRRLFPKLPLQSDLEEEKRQEKEDKAKMEEPCILLKKIWL</sequence>
<evidence type="ECO:0000313" key="2">
    <source>
        <dbReference type="EMBL" id="KAJ1254544.1"/>
    </source>
</evidence>